<dbReference type="RefSeq" id="WP_054062065.1">
    <property type="nucleotide sequence ID" value="NZ_JSYZ01000003.1"/>
</dbReference>
<dbReference type="STRING" id="50340.PF66_01069"/>
<evidence type="ECO:0000259" key="1">
    <source>
        <dbReference type="Pfam" id="PF26231"/>
    </source>
</evidence>
<gene>
    <name evidence="2" type="ORF">PF66_01069</name>
</gene>
<dbReference type="InterPro" id="IPR058799">
    <property type="entry name" value="CgnE_B"/>
</dbReference>
<dbReference type="Pfam" id="PF26231">
    <property type="entry name" value="CgnE_B"/>
    <property type="match status" value="1"/>
</dbReference>
<organism evidence="2 3">
    <name type="scientific">Pseudomonas asplenii</name>
    <dbReference type="NCBI Taxonomy" id="53407"/>
    <lineage>
        <taxon>Bacteria</taxon>
        <taxon>Pseudomonadati</taxon>
        <taxon>Pseudomonadota</taxon>
        <taxon>Gammaproteobacteria</taxon>
        <taxon>Pseudomonadales</taxon>
        <taxon>Pseudomonadaceae</taxon>
        <taxon>Pseudomonas</taxon>
    </lineage>
</organism>
<reference evidence="2 3" key="1">
    <citation type="journal article" date="2015" name="PLoS ONE">
        <title>Rice-Infecting Pseudomonas Genomes Are Highly Accessorized and Harbor Multiple Putative Virulence Mechanisms to Cause Sheath Brown Rot.</title>
        <authorList>
            <person name="Quibod I.L."/>
            <person name="Grande G."/>
            <person name="Oreiro E.G."/>
            <person name="Borja F.N."/>
            <person name="Dossa G.S."/>
            <person name="Mauleon R."/>
            <person name="Cruz C.V."/>
            <person name="Oliva R."/>
        </authorList>
    </citation>
    <scope>NUCLEOTIDE SEQUENCE [LARGE SCALE GENOMIC DNA]</scope>
    <source>
        <strain evidence="2 3">IRRI 6609</strain>
    </source>
</reference>
<dbReference type="EMBL" id="JSYZ01000003">
    <property type="protein sequence ID" value="KPA92390.1"/>
    <property type="molecule type" value="Genomic_DNA"/>
</dbReference>
<dbReference type="Proteomes" id="UP000037931">
    <property type="component" value="Unassembled WGS sequence"/>
</dbReference>
<sequence length="306" mass="34089">MNQHRLPDLLVYPEKAVIVADSEMFVRGLRELGLEASLLGSLERLPAQSLAFSFSRQGARQLYQRAARTAHKQTLLCPLHAFDTGLENALYSLMLLLRCDFADCLRRQQHYLTLLNGLRRLHLTSANSRAEVWLNGNCAPYALTRNEIGESFVLSVTELFEVHYAHMRPDCPDIFQVSGVLHVSGLLLSRSSRARPLPDGLVDDMRRLAAQVAHHDAWLRIEYNQVRSFVVAGEEYLQLLSQAAGHRGLYLSEFAIGVNDAIGPNINYLRNSPINEGILGVHVALGDGLNGYHIDFLSPGIEVLPG</sequence>
<dbReference type="PATRIC" id="fig|50340.43.peg.3951"/>
<protein>
    <recommendedName>
        <fullName evidence="1">Crocagin biosynthetic protein CgnE/B domain-containing protein</fullName>
    </recommendedName>
</protein>
<name>A0A0M9GIZ4_9PSED</name>
<proteinExistence type="predicted"/>
<comment type="caution">
    <text evidence="2">The sequence shown here is derived from an EMBL/GenBank/DDBJ whole genome shotgun (WGS) entry which is preliminary data.</text>
</comment>
<dbReference type="OrthoDB" id="34067at2"/>
<accession>A0A0M9GIZ4</accession>
<evidence type="ECO:0000313" key="3">
    <source>
        <dbReference type="Proteomes" id="UP000037931"/>
    </source>
</evidence>
<evidence type="ECO:0000313" key="2">
    <source>
        <dbReference type="EMBL" id="KPA92390.1"/>
    </source>
</evidence>
<keyword evidence="3" id="KW-1185">Reference proteome</keyword>
<feature type="domain" description="Crocagin biosynthetic protein CgnE/B" evidence="1">
    <location>
        <begin position="15"/>
        <end position="303"/>
    </location>
</feature>
<dbReference type="AlphaFoldDB" id="A0A0M9GIZ4"/>